<keyword evidence="5 7" id="KW-0539">Nucleus</keyword>
<dbReference type="RefSeq" id="XP_018733893.1">
    <property type="nucleotide sequence ID" value="XM_018881288.1"/>
</dbReference>
<dbReference type="GO" id="GO:0005524">
    <property type="term" value="F:ATP binding"/>
    <property type="evidence" value="ECO:0007669"/>
    <property type="project" value="InterPro"/>
</dbReference>
<keyword evidence="12" id="KW-1185">Reference proteome</keyword>
<evidence type="ECO:0000256" key="2">
    <source>
        <dbReference type="ARBA" id="ARBA00022618"/>
    </source>
</evidence>
<accession>A0A167CA43</accession>
<dbReference type="SUPFAM" id="SSF52540">
    <property type="entry name" value="P-loop containing nucleoside triphosphate hydrolases"/>
    <property type="match status" value="2"/>
</dbReference>
<organism evidence="11 12">
    <name type="scientific">Sugiyamaella lignohabitans</name>
    <dbReference type="NCBI Taxonomy" id="796027"/>
    <lineage>
        <taxon>Eukaryota</taxon>
        <taxon>Fungi</taxon>
        <taxon>Dikarya</taxon>
        <taxon>Ascomycota</taxon>
        <taxon>Saccharomycotina</taxon>
        <taxon>Dipodascomycetes</taxon>
        <taxon>Dipodascales</taxon>
        <taxon>Trichomonascaceae</taxon>
        <taxon>Sugiyamaella</taxon>
    </lineage>
</organism>
<comment type="subcellular location">
    <subcellularLocation>
        <location evidence="1 7">Nucleus</location>
    </subcellularLocation>
</comment>
<evidence type="ECO:0000256" key="1">
    <source>
        <dbReference type="ARBA" id="ARBA00004123"/>
    </source>
</evidence>
<evidence type="ECO:0000256" key="6">
    <source>
        <dbReference type="ARBA" id="ARBA00023306"/>
    </source>
</evidence>
<feature type="region of interest" description="Disordered" evidence="9">
    <location>
        <begin position="51"/>
        <end position="81"/>
    </location>
</feature>
<protein>
    <recommendedName>
        <fullName evidence="7">Structural maintenance of chromosomes protein</fullName>
    </recommendedName>
</protein>
<proteinExistence type="inferred from homology"/>
<evidence type="ECO:0000256" key="3">
    <source>
        <dbReference type="ARBA" id="ARBA00022776"/>
    </source>
</evidence>
<dbReference type="GO" id="GO:0007059">
    <property type="term" value="P:chromosome segregation"/>
    <property type="evidence" value="ECO:0007669"/>
    <property type="project" value="UniProtKB-ARBA"/>
</dbReference>
<dbReference type="InterPro" id="IPR010935">
    <property type="entry name" value="SMC_hinge"/>
</dbReference>
<feature type="coiled-coil region" evidence="8">
    <location>
        <begin position="806"/>
        <end position="896"/>
    </location>
</feature>
<keyword evidence="6" id="KW-0131">Cell cycle</keyword>
<feature type="coiled-coil region" evidence="8">
    <location>
        <begin position="223"/>
        <end position="313"/>
    </location>
</feature>
<dbReference type="SMART" id="SM00968">
    <property type="entry name" value="SMC_hinge"/>
    <property type="match status" value="1"/>
</dbReference>
<dbReference type="Pfam" id="PF06470">
    <property type="entry name" value="SMC_hinge"/>
    <property type="match status" value="1"/>
</dbReference>
<comment type="similarity">
    <text evidence="7">Belongs to the SMC family.</text>
</comment>
<reference evidence="11 12" key="1">
    <citation type="submission" date="2016-02" db="EMBL/GenBank/DDBJ databases">
        <title>Complete genome sequence and transcriptome regulation of the pentose utilising yeast Sugiyamaella lignohabitans.</title>
        <authorList>
            <person name="Bellasio M."/>
            <person name="Peymann A."/>
            <person name="Valli M."/>
            <person name="Sipitzky M."/>
            <person name="Graf A."/>
            <person name="Sauer M."/>
            <person name="Marx H."/>
            <person name="Mattanovich D."/>
        </authorList>
    </citation>
    <scope>NUCLEOTIDE SEQUENCE [LARGE SCALE GENOMIC DNA]</scope>
    <source>
        <strain evidence="11 12">CBS 10342</strain>
    </source>
</reference>
<dbReference type="GO" id="GO:0051301">
    <property type="term" value="P:cell division"/>
    <property type="evidence" value="ECO:0007669"/>
    <property type="project" value="UniProtKB-KW"/>
</dbReference>
<dbReference type="GO" id="GO:0008278">
    <property type="term" value="C:cohesin complex"/>
    <property type="evidence" value="ECO:0007669"/>
    <property type="project" value="TreeGrafter"/>
</dbReference>
<dbReference type="GO" id="GO:0005634">
    <property type="term" value="C:nucleus"/>
    <property type="evidence" value="ECO:0007669"/>
    <property type="project" value="UniProtKB-SubCell"/>
</dbReference>
<dbReference type="InterPro" id="IPR036277">
    <property type="entry name" value="SMC_hinge_sf"/>
</dbReference>
<dbReference type="Gene3D" id="3.30.70.1620">
    <property type="match status" value="1"/>
</dbReference>
<dbReference type="KEGG" id="slb:AWJ20_4226"/>
<dbReference type="GeneID" id="30036335"/>
<keyword evidence="3" id="KW-0498">Mitosis</keyword>
<evidence type="ECO:0000256" key="7">
    <source>
        <dbReference type="PIRNR" id="PIRNR005719"/>
    </source>
</evidence>
<dbReference type="InterPro" id="IPR024704">
    <property type="entry name" value="SMC"/>
</dbReference>
<evidence type="ECO:0000256" key="8">
    <source>
        <dbReference type="SAM" id="Coils"/>
    </source>
</evidence>
<keyword evidence="2" id="KW-0132">Cell division</keyword>
<dbReference type="EMBL" id="CP014500">
    <property type="protein sequence ID" value="ANB11416.1"/>
    <property type="molecule type" value="Genomic_DNA"/>
</dbReference>
<dbReference type="Gene3D" id="3.40.50.300">
    <property type="entry name" value="P-loop containing nucleotide triphosphate hydrolases"/>
    <property type="match status" value="2"/>
</dbReference>
<dbReference type="PANTHER" id="PTHR18937:SF12">
    <property type="entry name" value="STRUCTURAL MAINTENANCE OF CHROMOSOMES PROTEIN"/>
    <property type="match status" value="1"/>
</dbReference>
<keyword evidence="4 8" id="KW-0175">Coiled coil</keyword>
<dbReference type="InterPro" id="IPR003395">
    <property type="entry name" value="RecF/RecN/SMC_N"/>
</dbReference>
<dbReference type="Gene3D" id="1.20.1060.20">
    <property type="match status" value="1"/>
</dbReference>
<feature type="compositionally biased region" description="Basic residues" evidence="9">
    <location>
        <begin position="59"/>
        <end position="73"/>
    </location>
</feature>
<evidence type="ECO:0000313" key="12">
    <source>
        <dbReference type="Proteomes" id="UP000189580"/>
    </source>
</evidence>
<sequence length="1239" mass="140317">MAPTRAHAMSNWFMNELLMISSSSNERKWAFGSLPSAAGALPQTPFCARSASFGQKSSNRSRVRGTGSGRRRQSSAAASNTGTSEYFINDKRVAEKEYQDTLAAENIIVKAKNFLVFQGDVEKTAAMKPSDLATLIERVSGSIEFQKEYDELQKELEVKGRESIVAYQKRKEYNAEVKQYQTQTTEVENYNKKIEERDNLKTNLILWKLYHIERDISSKKEQIKAFDEEIQQKMDALTEAEEILANANSAYATANNQYRSLERKHHQYVKKIESRQKDVLPINEKIKLKKHHVKEAESRLAAVQHDLDRQNGEIAIVQKGFEVLDKAVKKFEVESKQSSALSGLRDVSDEVIKEYEALNSDYKLRTSAEQSRLETLLRNKRTNTDKLVSLTNKRDEAKAKVAALQSEIADLKSSIKHISESINDDNESVVAKKSQLDKIISERSDKQRNISELNSQLATVARQLLDYNTSVRESEKTIKLKEDTESLKRLFPGVKGLISDLLEPKERRYQTAVSTVLGRNFDSIVVDSQKTARECIEYLKEQRKGTCSFIPLDTIVVTPIPSSMRTLGRNVRLAIETVSFKPEIERAVQFVCSNSLICDNIEVAKEMKWSRNIQAMMVCLDGSIIHRANMISGGTVDNRNARRWEQKDVVGMYRLKDKLTNDLRQLTMKKNENSTKEESLISEIGGLEMKLQDSRDRLNTLNITLESRQSELQHHKTVSREVVPTIGETEKTIAEYDDEINKIESKVKRTRQSIFGDLCARMGISDIKEFETAQSSHLELINKKNLEFSSQRTRLQTRLNFETGRAQQTQKRVDNIRVELERNQEVIKQLRSEREVILTEISQLEADKNSAKEKSEEAKAVMEARKATAEDYVKVVHENRNDLSRAEKKQSGLEEDISRDAAKRLDMLTDCKINGQTLPLLEGSLNDIPMKRMLSEGDGDDLTGNDGDGDVSMADAVSTGDIPMSQISDTSVFGILVDYSRLEERLKESSDPAIETEIEEEIGTLSSQIDGMVVNVRASDHLEEASTKFKEAASESEQAGKTHRAIRKKFEEVKRKRSTAFNKAFDQISRSIDGIYKELTRNKSFPTGGSANLYWENDGDDFAKGIIYNVQPPMKQFCEIEQLSGGEKTMAALALLFAIHRFHPSPFFILDEIDAALDNNNIASIGRYIKHNARENFQFIVISLKNGLFEKSDALVGIYRDQDINSSRALTLDLRQFDNKPAPSDTRDRDRTPAVAGAA</sequence>
<feature type="coiled-coil region" evidence="8">
    <location>
        <begin position="726"/>
        <end position="753"/>
    </location>
</feature>
<evidence type="ECO:0000313" key="11">
    <source>
        <dbReference type="EMBL" id="ANB11416.1"/>
    </source>
</evidence>
<dbReference type="OrthoDB" id="5575062at2759"/>
<dbReference type="GO" id="GO:0016887">
    <property type="term" value="F:ATP hydrolysis activity"/>
    <property type="evidence" value="ECO:0007669"/>
    <property type="project" value="InterPro"/>
</dbReference>
<dbReference type="GO" id="GO:0003677">
    <property type="term" value="F:DNA binding"/>
    <property type="evidence" value="ECO:0007669"/>
    <property type="project" value="TreeGrafter"/>
</dbReference>
<dbReference type="AlphaFoldDB" id="A0A167CA43"/>
<evidence type="ECO:0000256" key="4">
    <source>
        <dbReference type="ARBA" id="ARBA00023054"/>
    </source>
</evidence>
<dbReference type="GO" id="GO:0007062">
    <property type="term" value="P:sister chromatid cohesion"/>
    <property type="evidence" value="ECO:0007669"/>
    <property type="project" value="TreeGrafter"/>
</dbReference>
<dbReference type="Proteomes" id="UP000189580">
    <property type="component" value="Chromosome c"/>
</dbReference>
<dbReference type="SUPFAM" id="SSF75553">
    <property type="entry name" value="Smc hinge domain"/>
    <property type="match status" value="1"/>
</dbReference>
<dbReference type="InterPro" id="IPR027417">
    <property type="entry name" value="P-loop_NTPase"/>
</dbReference>
<dbReference type="PIRSF" id="PIRSF005719">
    <property type="entry name" value="SMC"/>
    <property type="match status" value="1"/>
</dbReference>
<feature type="region of interest" description="Disordered" evidence="9">
    <location>
        <begin position="1219"/>
        <end position="1239"/>
    </location>
</feature>
<name>A0A167CA43_9ASCO</name>
<dbReference type="Pfam" id="PF02463">
    <property type="entry name" value="SMC_N"/>
    <property type="match status" value="1"/>
</dbReference>
<evidence type="ECO:0000259" key="10">
    <source>
        <dbReference type="SMART" id="SM00968"/>
    </source>
</evidence>
<evidence type="ECO:0000256" key="9">
    <source>
        <dbReference type="SAM" id="MobiDB-lite"/>
    </source>
</evidence>
<evidence type="ECO:0000256" key="5">
    <source>
        <dbReference type="ARBA" id="ARBA00023242"/>
    </source>
</evidence>
<gene>
    <name evidence="11" type="primary">SMC1</name>
    <name evidence="11" type="ORF">AWJ20_4226</name>
</gene>
<feature type="domain" description="SMC hinge" evidence="10">
    <location>
        <begin position="492"/>
        <end position="608"/>
    </location>
</feature>
<dbReference type="PANTHER" id="PTHR18937">
    <property type="entry name" value="STRUCTURAL MAINTENANCE OF CHROMOSOMES SMC FAMILY MEMBER"/>
    <property type="match status" value="1"/>
</dbReference>
<feature type="coiled-coil region" evidence="8">
    <location>
        <begin position="387"/>
        <end position="463"/>
    </location>
</feature>